<dbReference type="Pfam" id="PF00441">
    <property type="entry name" value="Acyl-CoA_dh_1"/>
    <property type="match status" value="1"/>
</dbReference>
<dbReference type="Gene3D" id="2.40.110.10">
    <property type="entry name" value="Butyryl-CoA Dehydrogenase, subunit A, domain 2"/>
    <property type="match status" value="1"/>
</dbReference>
<evidence type="ECO:0000256" key="3">
    <source>
        <dbReference type="ARBA" id="ARBA00022630"/>
    </source>
</evidence>
<accession>A0A6J7R8E0</accession>
<evidence type="ECO:0000259" key="6">
    <source>
        <dbReference type="Pfam" id="PF00441"/>
    </source>
</evidence>
<protein>
    <submittedName>
        <fullName evidence="9">Unannotated protein</fullName>
    </submittedName>
</protein>
<dbReference type="EMBL" id="CAFBPF010000234">
    <property type="protein sequence ID" value="CAB5024930.1"/>
    <property type="molecule type" value="Genomic_DNA"/>
</dbReference>
<evidence type="ECO:0000313" key="9">
    <source>
        <dbReference type="EMBL" id="CAB5024930.1"/>
    </source>
</evidence>
<keyword evidence="4" id="KW-0274">FAD</keyword>
<evidence type="ECO:0000259" key="7">
    <source>
        <dbReference type="Pfam" id="PF02770"/>
    </source>
</evidence>
<evidence type="ECO:0000256" key="4">
    <source>
        <dbReference type="ARBA" id="ARBA00022827"/>
    </source>
</evidence>
<dbReference type="GO" id="GO:0005886">
    <property type="term" value="C:plasma membrane"/>
    <property type="evidence" value="ECO:0007669"/>
    <property type="project" value="TreeGrafter"/>
</dbReference>
<keyword evidence="5" id="KW-0560">Oxidoreductase</keyword>
<dbReference type="Pfam" id="PF02771">
    <property type="entry name" value="Acyl-CoA_dh_N"/>
    <property type="match status" value="1"/>
</dbReference>
<dbReference type="InterPro" id="IPR046373">
    <property type="entry name" value="Acyl-CoA_Oxase/DH_mid-dom_sf"/>
</dbReference>
<dbReference type="FunFam" id="2.40.110.10:FF:000011">
    <property type="entry name" value="Acyl-CoA dehydrogenase FadE34"/>
    <property type="match status" value="1"/>
</dbReference>
<name>A0A6J7R8E0_9ZZZZ</name>
<sequence length="417" mass="45330">MVDPTLALKDFPGRAELESLLLTLLPESWMEAVRSGDEEAVELLKEGLNKPVVVRTLGEAGWVAPHYAVEHGGRGLSRDDAVAALTLLNVWDVPHVPGGSGLPLAAPTIEQWADDDTKRHLLPPLVSGAQRWCQLFSEPGAGSDMASLATTAVRDGDEWVVNGQKVWTTFGHHSERAMLIARTDPDLPKHKGITYFGLDMKAPGVEIRPLINIAGQLEFNEVFLTDVRVPDIDRIGPVGEGWAAAMTTLGAERHALSGSGKKKRRASDEILGGKPYAEVEQMAVLRGIGGDPVARQRLMNEYIAGRVLTMNLQRARDRAAAGYAPGPEGSLTKISKAASNQHLQEVAIELLGADAMAWMPDDLETPEWIAQFLRTRANSIEGGTSEIQRNIIGERVLGLPREPDAFKGQPWRLVPRS</sequence>
<dbReference type="InterPro" id="IPR037069">
    <property type="entry name" value="AcylCoA_DH/ox_N_sf"/>
</dbReference>
<gene>
    <name evidence="9" type="ORF">UFOPK4071_01445</name>
</gene>
<dbReference type="SUPFAM" id="SSF47203">
    <property type="entry name" value="Acyl-CoA dehydrogenase C-terminal domain-like"/>
    <property type="match status" value="1"/>
</dbReference>
<evidence type="ECO:0000256" key="1">
    <source>
        <dbReference type="ARBA" id="ARBA00001974"/>
    </source>
</evidence>
<comment type="cofactor">
    <cofactor evidence="1">
        <name>FAD</name>
        <dbReference type="ChEBI" id="CHEBI:57692"/>
    </cofactor>
</comment>
<dbReference type="Pfam" id="PF02770">
    <property type="entry name" value="Acyl-CoA_dh_M"/>
    <property type="match status" value="1"/>
</dbReference>
<dbReference type="AlphaFoldDB" id="A0A6J7R8E0"/>
<feature type="domain" description="Acyl-CoA dehydrogenase/oxidase C-terminal" evidence="6">
    <location>
        <begin position="239"/>
        <end position="397"/>
    </location>
</feature>
<evidence type="ECO:0000256" key="2">
    <source>
        <dbReference type="ARBA" id="ARBA00009347"/>
    </source>
</evidence>
<proteinExistence type="inferred from homology"/>
<dbReference type="InterPro" id="IPR013786">
    <property type="entry name" value="AcylCoA_DH/ox_N"/>
</dbReference>
<dbReference type="InterPro" id="IPR036250">
    <property type="entry name" value="AcylCo_DH-like_C"/>
</dbReference>
<dbReference type="GO" id="GO:0016627">
    <property type="term" value="F:oxidoreductase activity, acting on the CH-CH group of donors"/>
    <property type="evidence" value="ECO:0007669"/>
    <property type="project" value="InterPro"/>
</dbReference>
<comment type="similarity">
    <text evidence="2">Belongs to the acyl-CoA dehydrogenase family.</text>
</comment>
<dbReference type="InterPro" id="IPR052161">
    <property type="entry name" value="Mycobact_Acyl-CoA_DH"/>
</dbReference>
<dbReference type="SUPFAM" id="SSF56645">
    <property type="entry name" value="Acyl-CoA dehydrogenase NM domain-like"/>
    <property type="match status" value="1"/>
</dbReference>
<feature type="domain" description="Acyl-CoA oxidase/dehydrogenase middle" evidence="7">
    <location>
        <begin position="133"/>
        <end position="224"/>
    </location>
</feature>
<dbReference type="GO" id="GO:0050660">
    <property type="term" value="F:flavin adenine dinucleotide binding"/>
    <property type="evidence" value="ECO:0007669"/>
    <property type="project" value="InterPro"/>
</dbReference>
<keyword evidence="3" id="KW-0285">Flavoprotein</keyword>
<evidence type="ECO:0000256" key="5">
    <source>
        <dbReference type="ARBA" id="ARBA00023002"/>
    </source>
</evidence>
<dbReference type="InterPro" id="IPR009100">
    <property type="entry name" value="AcylCoA_DH/oxidase_NM_dom_sf"/>
</dbReference>
<feature type="domain" description="Acyl-CoA dehydrogenase/oxidase N-terminal" evidence="8">
    <location>
        <begin position="51"/>
        <end position="128"/>
    </location>
</feature>
<reference evidence="9" key="1">
    <citation type="submission" date="2020-05" db="EMBL/GenBank/DDBJ databases">
        <authorList>
            <person name="Chiriac C."/>
            <person name="Salcher M."/>
            <person name="Ghai R."/>
            <person name="Kavagutti S V."/>
        </authorList>
    </citation>
    <scope>NUCLEOTIDE SEQUENCE</scope>
</reference>
<dbReference type="InterPro" id="IPR009075">
    <property type="entry name" value="AcylCo_DH/oxidase_C"/>
</dbReference>
<dbReference type="Gene3D" id="1.10.540.10">
    <property type="entry name" value="Acyl-CoA dehydrogenase/oxidase, N-terminal domain"/>
    <property type="match status" value="1"/>
</dbReference>
<evidence type="ECO:0000259" key="8">
    <source>
        <dbReference type="Pfam" id="PF02771"/>
    </source>
</evidence>
<dbReference type="PANTHER" id="PTHR43292">
    <property type="entry name" value="ACYL-COA DEHYDROGENASE"/>
    <property type="match status" value="1"/>
</dbReference>
<dbReference type="Gene3D" id="1.20.140.10">
    <property type="entry name" value="Butyryl-CoA Dehydrogenase, subunit A, domain 3"/>
    <property type="match status" value="1"/>
</dbReference>
<dbReference type="InterPro" id="IPR006091">
    <property type="entry name" value="Acyl-CoA_Oxase/DH_mid-dom"/>
</dbReference>
<organism evidence="9">
    <name type="scientific">freshwater metagenome</name>
    <dbReference type="NCBI Taxonomy" id="449393"/>
    <lineage>
        <taxon>unclassified sequences</taxon>
        <taxon>metagenomes</taxon>
        <taxon>ecological metagenomes</taxon>
    </lineage>
</organism>
<dbReference type="PANTHER" id="PTHR43292:SF4">
    <property type="entry name" value="ACYL-COA DEHYDROGENASE FADE34"/>
    <property type="match status" value="1"/>
</dbReference>